<dbReference type="InterPro" id="IPR055198">
    <property type="entry name" value="NSD_PHD"/>
</dbReference>
<evidence type="ECO:0000256" key="11">
    <source>
        <dbReference type="ARBA" id="ARBA00022853"/>
    </source>
</evidence>
<reference evidence="22" key="1">
    <citation type="submission" date="2020-08" db="EMBL/GenBank/DDBJ databases">
        <title>Genome sequencing and assembly of the red palm weevil Rhynchophorus ferrugineus.</title>
        <authorList>
            <person name="Dias G.B."/>
            <person name="Bergman C.M."/>
            <person name="Manee M."/>
        </authorList>
    </citation>
    <scope>NUCLEOTIDE SEQUENCE</scope>
    <source>
        <strain evidence="22">AA-2017</strain>
        <tissue evidence="22">Whole larva</tissue>
    </source>
</reference>
<dbReference type="FunFam" id="2.30.30.140:FF:000099">
    <property type="entry name" value="Histone-lysine N-methyltransferase"/>
    <property type="match status" value="1"/>
</dbReference>
<dbReference type="SMART" id="SM00293">
    <property type="entry name" value="PWWP"/>
    <property type="match status" value="2"/>
</dbReference>
<keyword evidence="7" id="KW-0479">Metal-binding</keyword>
<dbReference type="SMART" id="SM00508">
    <property type="entry name" value="PostSET"/>
    <property type="match status" value="1"/>
</dbReference>
<dbReference type="SMART" id="SM00317">
    <property type="entry name" value="SET"/>
    <property type="match status" value="1"/>
</dbReference>
<feature type="compositionally biased region" description="Low complexity" evidence="16">
    <location>
        <begin position="1747"/>
        <end position="1758"/>
    </location>
</feature>
<dbReference type="SUPFAM" id="SSF63748">
    <property type="entry name" value="Tudor/PWWP/MBT"/>
    <property type="match status" value="2"/>
</dbReference>
<dbReference type="InterPro" id="IPR000313">
    <property type="entry name" value="PWWP_dom"/>
</dbReference>
<accession>A0A834IX81</accession>
<dbReference type="OrthoDB" id="422362at2759"/>
<dbReference type="CDD" id="cd05838">
    <property type="entry name" value="PWWP_NSD_rpt2"/>
    <property type="match status" value="1"/>
</dbReference>
<dbReference type="PANTHER" id="PTHR22884">
    <property type="entry name" value="SET DOMAIN PROTEINS"/>
    <property type="match status" value="1"/>
</dbReference>
<feature type="domain" description="PWWP" evidence="19">
    <location>
        <begin position="552"/>
        <end position="619"/>
    </location>
</feature>
<gene>
    <name evidence="22" type="ORF">GWI33_000160</name>
</gene>
<dbReference type="PROSITE" id="PS50812">
    <property type="entry name" value="PWWP"/>
    <property type="match status" value="2"/>
</dbReference>
<proteinExistence type="predicted"/>
<feature type="domain" description="PHD-type" evidence="17">
    <location>
        <begin position="1170"/>
        <end position="1215"/>
    </location>
</feature>
<dbReference type="Pfam" id="PF00856">
    <property type="entry name" value="SET"/>
    <property type="match status" value="1"/>
</dbReference>
<evidence type="ECO:0000256" key="15">
    <source>
        <dbReference type="PROSITE-ProRule" id="PRU00146"/>
    </source>
</evidence>
<dbReference type="PROSITE" id="PS51215">
    <property type="entry name" value="AWS"/>
    <property type="match status" value="1"/>
</dbReference>
<evidence type="ECO:0000259" key="18">
    <source>
        <dbReference type="PROSITE" id="PS50280"/>
    </source>
</evidence>
<organism evidence="22 23">
    <name type="scientific">Rhynchophorus ferrugineus</name>
    <name type="common">Red palm weevil</name>
    <name type="synonym">Curculio ferrugineus</name>
    <dbReference type="NCBI Taxonomy" id="354439"/>
    <lineage>
        <taxon>Eukaryota</taxon>
        <taxon>Metazoa</taxon>
        <taxon>Ecdysozoa</taxon>
        <taxon>Arthropoda</taxon>
        <taxon>Hexapoda</taxon>
        <taxon>Insecta</taxon>
        <taxon>Pterygota</taxon>
        <taxon>Neoptera</taxon>
        <taxon>Endopterygota</taxon>
        <taxon>Coleoptera</taxon>
        <taxon>Polyphaga</taxon>
        <taxon>Cucujiformia</taxon>
        <taxon>Curculionidae</taxon>
        <taxon>Dryophthorinae</taxon>
        <taxon>Rhynchophorus</taxon>
    </lineage>
</organism>
<dbReference type="EMBL" id="JAACXV010000001">
    <property type="protein sequence ID" value="KAF7288109.1"/>
    <property type="molecule type" value="Genomic_DNA"/>
</dbReference>
<evidence type="ECO:0000259" key="19">
    <source>
        <dbReference type="PROSITE" id="PS50812"/>
    </source>
</evidence>
<dbReference type="InterPro" id="IPR011011">
    <property type="entry name" value="Znf_FYVE_PHD"/>
</dbReference>
<feature type="domain" description="SET" evidence="18">
    <location>
        <begin position="1408"/>
        <end position="1525"/>
    </location>
</feature>
<dbReference type="InterPro" id="IPR041306">
    <property type="entry name" value="C5HCH"/>
</dbReference>
<feature type="compositionally biased region" description="Basic and acidic residues" evidence="16">
    <location>
        <begin position="404"/>
        <end position="415"/>
    </location>
</feature>
<feature type="domain" description="Post-SET" evidence="20">
    <location>
        <begin position="1532"/>
        <end position="1548"/>
    </location>
</feature>
<evidence type="ECO:0000256" key="16">
    <source>
        <dbReference type="SAM" id="MobiDB-lite"/>
    </source>
</evidence>
<evidence type="ECO:0000256" key="7">
    <source>
        <dbReference type="ARBA" id="ARBA00022723"/>
    </source>
</evidence>
<dbReference type="Pfam" id="PF22908">
    <property type="entry name" value="PHD_NSD"/>
    <property type="match status" value="1"/>
</dbReference>
<keyword evidence="14" id="KW-0539">Nucleus</keyword>
<feature type="region of interest" description="Disordered" evidence="16">
    <location>
        <begin position="1747"/>
        <end position="1771"/>
    </location>
</feature>
<keyword evidence="4" id="KW-0489">Methyltransferase</keyword>
<dbReference type="SUPFAM" id="SSF57903">
    <property type="entry name" value="FYVE/PHD zinc finger"/>
    <property type="match status" value="2"/>
</dbReference>
<dbReference type="CDD" id="cd15565">
    <property type="entry name" value="PHD2_NSD"/>
    <property type="match status" value="1"/>
</dbReference>
<dbReference type="Pfam" id="PF00855">
    <property type="entry name" value="PWWP"/>
    <property type="match status" value="2"/>
</dbReference>
<dbReference type="Gene3D" id="2.170.270.10">
    <property type="entry name" value="SET domain"/>
    <property type="match status" value="1"/>
</dbReference>
<evidence type="ECO:0000256" key="14">
    <source>
        <dbReference type="ARBA" id="ARBA00023242"/>
    </source>
</evidence>
<evidence type="ECO:0000256" key="8">
    <source>
        <dbReference type="ARBA" id="ARBA00022737"/>
    </source>
</evidence>
<dbReference type="InterPro" id="IPR006560">
    <property type="entry name" value="AWS_dom"/>
</dbReference>
<dbReference type="SMART" id="SM00249">
    <property type="entry name" value="PHD"/>
    <property type="match status" value="4"/>
</dbReference>
<evidence type="ECO:0000259" key="17">
    <source>
        <dbReference type="PROSITE" id="PS50016"/>
    </source>
</evidence>
<comment type="subcellular location">
    <subcellularLocation>
        <location evidence="2">Chromosome</location>
    </subcellularLocation>
    <subcellularLocation>
        <location evidence="1">Nucleus</location>
    </subcellularLocation>
</comment>
<feature type="domain" description="PWWP" evidence="19">
    <location>
        <begin position="1220"/>
        <end position="1282"/>
    </location>
</feature>
<dbReference type="Pfam" id="PF17907">
    <property type="entry name" value="AWS"/>
    <property type="match status" value="1"/>
</dbReference>
<dbReference type="InterPro" id="IPR001214">
    <property type="entry name" value="SET_dom"/>
</dbReference>
<feature type="compositionally biased region" description="Basic residues" evidence="16">
    <location>
        <begin position="1759"/>
        <end position="1771"/>
    </location>
</feature>
<dbReference type="Pfam" id="PF17982">
    <property type="entry name" value="C5HCH"/>
    <property type="match status" value="1"/>
</dbReference>
<evidence type="ECO:0000256" key="13">
    <source>
        <dbReference type="ARBA" id="ARBA00023163"/>
    </source>
</evidence>
<keyword evidence="5" id="KW-0808">Transferase</keyword>
<evidence type="ECO:0000259" key="20">
    <source>
        <dbReference type="PROSITE" id="PS50868"/>
    </source>
</evidence>
<keyword evidence="3" id="KW-0158">Chromosome</keyword>
<evidence type="ECO:0000313" key="22">
    <source>
        <dbReference type="EMBL" id="KAF7288109.1"/>
    </source>
</evidence>
<sequence>MPGKVRSNFTLLHLLKKCIYKIVDMSISPNRRSLRLRTRYSPHSISKDDSMLLNLSKPNIKKTTNYEIQQRNKPNKDTQLNEKRINYVCVTQDLNFGDNTENYSEECLFGFCNESNEYKQLNHKYYGCRKKTSHEYGESFGLPDQPIFSNTPMFSNQKERSPLDTHSVDPWDINVLDLKLIDQPWLVEYPEVITPYWDVESLFPFDDIRKKNEPEFIDCYNEWTNENLNFSVEIIQNAPNNCMYTSTPLKKKKFSTSLISTINITKDGQDIDIAHLKNQVVKALEEAIKDKELANIDMKIKVLKKSKYKNKSYNEFEDIQSNIRTIKFSKPYNSLGNINISGGHIIERNNEVCNMTIPKRALRSNVVSEESVSFNVTNKSVSKVVNDTTNKRNPKRSPSSLHNKFLDRDSTDNFKKKQHSNSLFSTRSPNIQEPIQYAVDNLQFNNKNLDENVFETRELRSQTLKSNIVSCKINKSEEICIPSWKFYKSPRKAFLSSSLPKLKFKEKDESVCVKLENFSDYESHDKEIDLYSHLKIKTEIDDYQQEVFPYKAGELVWAQLAKYPYWPAFICYDPENNIYCRHVNKENKLTTIYYHIRFFGDNGRRAWIHKNHLMLYCSQHDLELIVSKLKSERKAYNALKPYIISGGQIIQKWNKAIEELESVKGQTYDKIHAYLLNCWDKFRDFKKQRKAEKNKSVSTLQPKSSKRKQPTTENLNSNIASKKFKKDVATYVGQNVQLKSNSKIKNASQINSVVKGKSENLKTIEETGGERPNVNVIQAKNVYAFHSDNQRKLDNPKQKDNPADTIHGKKIEKHSYLKPKPNADVNHFMSNLYSFEYQTELHRKNNLFNGFRNIKVCDYCLKQDNIFKCKGKCCNYYHLECASNMYQKNIIKKNARKIEYATKHNDQYETSNKTIQGSRNEIKHEQVQIITVKSNHTITAPLKMDVPPELSLAEQIDYKMKEVMSILEYSHKYQNYSSSEECSTTSLEKSDKGSLCNVDLNLSISSDKGNCHVTADSEILNEEKFYFDPDNFKCSYCVIDGISMCFVCGLEVSIKGTVKRKKCSYYRCGKYFHEQCLKAWPQTQWSIGKWSKNNDTEDTFTCPSHTCHTCFSDEFGSNSRSINEKLARCVRCPAAFHATNFCIPAGSVILGGSQIICPRHGNKAKQPINTFWCFICSKGGNLICCDTCPTSIHPECQPITLTDDDKYICEDCESGRFPLYDEIVWVKLGHYRWWPALILFPNEIPENIKSIKHQEGDFVVRFFGTNDHYWVNKSRSFLFQEGDTGGSLSELNKPKNRINTSFKKAIEDATLAFKLKKEYKMRREAEIINNLKPPLFVKINKNKPIGNVKTLELNVSSVNACECDPNKPYPCGPDSDCINRLLMTECDPEICAATTNCWNQAFQKREYVPVVPCKTQGRGWGLKCLAPIKKGQFIIEYVGELIDSEEYQRRISKMHAQKDENYYFMTIDSERVIDAGPKGNYSRFMNHSCDPNCVTQKWTIKGETRVGLFANCDIEADSELTFNYNLEVVGQEKKVCKCGAPNCSGFIGVKAKIEKPEKLQNELKIHNAKNSSSRSKKSLKKKSVLPQAAPSCFICNQEDANIICNNKACNKGYHRKCLNLNYTSDASKFICPRHNCNICSNRTIRCCVKCTNSFCPTHAETNVRHDKFLGFVCRLHDPEKTEIGTLKSVKKRRRTSNLDQTDDSEVSSTTLDEELHIKKQTRSRKNGVFNSKATVESVQLDLVTSSPLKSHSLHNSNSFKHKKNRRKRKKC</sequence>
<dbReference type="InterPro" id="IPR050777">
    <property type="entry name" value="SET2_Histone-Lys_MeTrsfase"/>
</dbReference>
<dbReference type="GO" id="GO:0016279">
    <property type="term" value="F:protein-lysine N-methyltransferase activity"/>
    <property type="evidence" value="ECO:0007669"/>
    <property type="project" value="UniProtKB-ARBA"/>
</dbReference>
<evidence type="ECO:0000256" key="5">
    <source>
        <dbReference type="ARBA" id="ARBA00022679"/>
    </source>
</evidence>
<dbReference type="GO" id="GO:0032259">
    <property type="term" value="P:methylation"/>
    <property type="evidence" value="ECO:0007669"/>
    <property type="project" value="UniProtKB-KW"/>
</dbReference>
<evidence type="ECO:0000256" key="6">
    <source>
        <dbReference type="ARBA" id="ARBA00022691"/>
    </source>
</evidence>
<evidence type="ECO:0000256" key="10">
    <source>
        <dbReference type="ARBA" id="ARBA00022833"/>
    </source>
</evidence>
<dbReference type="InterPro" id="IPR003616">
    <property type="entry name" value="Post-SET_dom"/>
</dbReference>
<dbReference type="Pfam" id="PF23004">
    <property type="entry name" value="PHDvar_NSD"/>
    <property type="match status" value="1"/>
</dbReference>
<keyword evidence="8" id="KW-0677">Repeat</keyword>
<keyword evidence="23" id="KW-1185">Reference proteome</keyword>
<keyword evidence="11" id="KW-0156">Chromatin regulator</keyword>
<evidence type="ECO:0000256" key="12">
    <source>
        <dbReference type="ARBA" id="ARBA00023015"/>
    </source>
</evidence>
<dbReference type="InterPro" id="IPR001965">
    <property type="entry name" value="Znf_PHD"/>
</dbReference>
<evidence type="ECO:0000256" key="3">
    <source>
        <dbReference type="ARBA" id="ARBA00022454"/>
    </source>
</evidence>
<dbReference type="Gene3D" id="3.30.40.10">
    <property type="entry name" value="Zinc/RING finger domain, C3HC4 (zinc finger)"/>
    <property type="match status" value="3"/>
</dbReference>
<keyword evidence="12" id="KW-0805">Transcription regulation</keyword>
<dbReference type="InterPro" id="IPR013083">
    <property type="entry name" value="Znf_RING/FYVE/PHD"/>
</dbReference>
<evidence type="ECO:0000256" key="1">
    <source>
        <dbReference type="ARBA" id="ARBA00004123"/>
    </source>
</evidence>
<dbReference type="InterPro" id="IPR019787">
    <property type="entry name" value="Znf_PHD-finger"/>
</dbReference>
<dbReference type="CDD" id="cd19173">
    <property type="entry name" value="SET_NSD"/>
    <property type="match status" value="1"/>
</dbReference>
<dbReference type="CDD" id="cd20144">
    <property type="entry name" value="PWWP_NSD_rpt1"/>
    <property type="match status" value="1"/>
</dbReference>
<dbReference type="CDD" id="cd15567">
    <property type="entry name" value="PHD4_NSD"/>
    <property type="match status" value="1"/>
</dbReference>
<evidence type="ECO:0000259" key="21">
    <source>
        <dbReference type="PROSITE" id="PS51215"/>
    </source>
</evidence>
<evidence type="ECO:0000256" key="2">
    <source>
        <dbReference type="ARBA" id="ARBA00004286"/>
    </source>
</evidence>
<keyword evidence="9 15" id="KW-0863">Zinc-finger</keyword>
<dbReference type="Gene3D" id="2.30.30.140">
    <property type="match status" value="2"/>
</dbReference>
<protein>
    <recommendedName>
        <fullName evidence="24">Histone-lysine N-methyltransferase NSD2</fullName>
    </recommendedName>
</protein>
<dbReference type="PROSITE" id="PS50868">
    <property type="entry name" value="POST_SET"/>
    <property type="match status" value="1"/>
</dbReference>
<dbReference type="GO" id="GO:0005694">
    <property type="term" value="C:chromosome"/>
    <property type="evidence" value="ECO:0007669"/>
    <property type="project" value="UniProtKB-SubCell"/>
</dbReference>
<dbReference type="CDD" id="cd15566">
    <property type="entry name" value="PHD3_NSD"/>
    <property type="match status" value="1"/>
</dbReference>
<keyword evidence="13" id="KW-0804">Transcription</keyword>
<feature type="region of interest" description="Disordered" evidence="16">
    <location>
        <begin position="386"/>
        <end position="427"/>
    </location>
</feature>
<dbReference type="InterPro" id="IPR055197">
    <property type="entry name" value="PHDvar_NSD"/>
</dbReference>
<dbReference type="Proteomes" id="UP000625711">
    <property type="component" value="Unassembled WGS sequence"/>
</dbReference>
<feature type="region of interest" description="Disordered" evidence="16">
    <location>
        <begin position="690"/>
        <end position="719"/>
    </location>
</feature>
<dbReference type="InterPro" id="IPR046341">
    <property type="entry name" value="SET_dom_sf"/>
</dbReference>
<evidence type="ECO:0000313" key="23">
    <source>
        <dbReference type="Proteomes" id="UP000625711"/>
    </source>
</evidence>
<dbReference type="PROSITE" id="PS50280">
    <property type="entry name" value="SET"/>
    <property type="match status" value="1"/>
</dbReference>
<evidence type="ECO:0008006" key="24">
    <source>
        <dbReference type="Google" id="ProtNLM"/>
    </source>
</evidence>
<keyword evidence="6" id="KW-0949">S-adenosyl-L-methionine</keyword>
<dbReference type="SUPFAM" id="SSF82199">
    <property type="entry name" value="SET domain"/>
    <property type="match status" value="1"/>
</dbReference>
<dbReference type="SMART" id="SM00570">
    <property type="entry name" value="AWS"/>
    <property type="match status" value="1"/>
</dbReference>
<name>A0A834IX81_RHYFE</name>
<dbReference type="GO" id="GO:0005634">
    <property type="term" value="C:nucleus"/>
    <property type="evidence" value="ECO:0007669"/>
    <property type="project" value="UniProtKB-SubCell"/>
</dbReference>
<evidence type="ECO:0000256" key="4">
    <source>
        <dbReference type="ARBA" id="ARBA00022603"/>
    </source>
</evidence>
<dbReference type="Pfam" id="PF00628">
    <property type="entry name" value="PHD"/>
    <property type="match status" value="1"/>
</dbReference>
<comment type="caution">
    <text evidence="22">The sequence shown here is derived from an EMBL/GenBank/DDBJ whole genome shotgun (WGS) entry which is preliminary data.</text>
</comment>
<dbReference type="GO" id="GO:0140938">
    <property type="term" value="F:histone H3 methyltransferase activity"/>
    <property type="evidence" value="ECO:0007669"/>
    <property type="project" value="UniProtKB-ARBA"/>
</dbReference>
<keyword evidence="10" id="KW-0862">Zinc</keyword>
<feature type="domain" description="AWS" evidence="21">
    <location>
        <begin position="1356"/>
        <end position="1406"/>
    </location>
</feature>
<dbReference type="GO" id="GO:0008270">
    <property type="term" value="F:zinc ion binding"/>
    <property type="evidence" value="ECO:0007669"/>
    <property type="project" value="UniProtKB-KW"/>
</dbReference>
<dbReference type="PROSITE" id="PS50016">
    <property type="entry name" value="ZF_PHD_2"/>
    <property type="match status" value="1"/>
</dbReference>
<evidence type="ECO:0000256" key="9">
    <source>
        <dbReference type="ARBA" id="ARBA00022771"/>
    </source>
</evidence>